<name>A0A832EI87_9BACT</name>
<keyword evidence="1" id="KW-0472">Membrane</keyword>
<dbReference type="EMBL" id="DSTK01000011">
    <property type="protein sequence ID" value="HFK96249.1"/>
    <property type="molecule type" value="Genomic_DNA"/>
</dbReference>
<reference evidence="2" key="1">
    <citation type="journal article" date="2020" name="mSystems">
        <title>Genome- and Community-Level Interaction Insights into Carbon Utilization and Element Cycling Functions of Hydrothermarchaeota in Hydrothermal Sediment.</title>
        <authorList>
            <person name="Zhou Z."/>
            <person name="Liu Y."/>
            <person name="Xu W."/>
            <person name="Pan J."/>
            <person name="Luo Z.H."/>
            <person name="Li M."/>
        </authorList>
    </citation>
    <scope>NUCLEOTIDE SEQUENCE [LARGE SCALE GENOMIC DNA]</scope>
    <source>
        <strain evidence="2">SpSt-456</strain>
    </source>
</reference>
<protein>
    <submittedName>
        <fullName evidence="2">Uncharacterized protein</fullName>
    </submittedName>
</protein>
<accession>A0A832EI87</accession>
<comment type="caution">
    <text evidence="2">The sequence shown here is derived from an EMBL/GenBank/DDBJ whole genome shotgun (WGS) entry which is preliminary data.</text>
</comment>
<keyword evidence="1" id="KW-0812">Transmembrane</keyword>
<sequence>MTLVMTAGLVACVNLPFGYWRARARRFSRTWFLAVHLPVPFVVALRLVSGLGWRLSTFPVLMAAFCAGQFLGGAVYHAVRRFRVD</sequence>
<feature type="transmembrane region" description="Helical" evidence="1">
    <location>
        <begin position="60"/>
        <end position="79"/>
    </location>
</feature>
<evidence type="ECO:0000313" key="2">
    <source>
        <dbReference type="EMBL" id="HFK96249.1"/>
    </source>
</evidence>
<dbReference type="AlphaFoldDB" id="A0A832EI87"/>
<evidence type="ECO:0000256" key="1">
    <source>
        <dbReference type="SAM" id="Phobius"/>
    </source>
</evidence>
<feature type="transmembrane region" description="Helical" evidence="1">
    <location>
        <begin position="30"/>
        <end position="48"/>
    </location>
</feature>
<gene>
    <name evidence="2" type="ORF">ENS06_02865</name>
</gene>
<keyword evidence="1" id="KW-1133">Transmembrane helix</keyword>
<proteinExistence type="predicted"/>
<organism evidence="2">
    <name type="scientific">Desulfacinum infernum</name>
    <dbReference type="NCBI Taxonomy" id="35837"/>
    <lineage>
        <taxon>Bacteria</taxon>
        <taxon>Pseudomonadati</taxon>
        <taxon>Thermodesulfobacteriota</taxon>
        <taxon>Syntrophobacteria</taxon>
        <taxon>Syntrophobacterales</taxon>
        <taxon>Syntrophobacteraceae</taxon>
        <taxon>Desulfacinum</taxon>
    </lineage>
</organism>